<gene>
    <name evidence="2" type="ordered locus">Sta7437_0542</name>
</gene>
<keyword evidence="1" id="KW-0472">Membrane</keyword>
<dbReference type="AlphaFoldDB" id="K9XNF8"/>
<keyword evidence="3" id="KW-1185">Reference proteome</keyword>
<keyword evidence="1" id="KW-0812">Transmembrane</keyword>
<evidence type="ECO:0000313" key="3">
    <source>
        <dbReference type="Proteomes" id="UP000010473"/>
    </source>
</evidence>
<accession>K9XNF8</accession>
<protein>
    <submittedName>
        <fullName evidence="2">Uncharacterized protein</fullName>
    </submittedName>
</protein>
<dbReference type="EMBL" id="CP003653">
    <property type="protein sequence ID" value="AFZ34145.1"/>
    <property type="molecule type" value="Genomic_DNA"/>
</dbReference>
<dbReference type="HOGENOM" id="CLU_3317308_0_0_3"/>
<organism evidence="2 3">
    <name type="scientific">Stanieria cyanosphaera (strain ATCC 29371 / PCC 7437)</name>
    <dbReference type="NCBI Taxonomy" id="111780"/>
    <lineage>
        <taxon>Bacteria</taxon>
        <taxon>Bacillati</taxon>
        <taxon>Cyanobacteriota</taxon>
        <taxon>Cyanophyceae</taxon>
        <taxon>Pleurocapsales</taxon>
        <taxon>Dermocarpellaceae</taxon>
        <taxon>Stanieria</taxon>
    </lineage>
</organism>
<reference evidence="3" key="1">
    <citation type="journal article" date="2013" name="Proc. Natl. Acad. Sci. U.S.A.">
        <title>Improving the coverage of the cyanobacterial phylum using diversity-driven genome sequencing.</title>
        <authorList>
            <person name="Shih P.M."/>
            <person name="Wu D."/>
            <person name="Latifi A."/>
            <person name="Axen S.D."/>
            <person name="Fewer D.P."/>
            <person name="Talla E."/>
            <person name="Calteau A."/>
            <person name="Cai F."/>
            <person name="Tandeau de Marsac N."/>
            <person name="Rippka R."/>
            <person name="Herdman M."/>
            <person name="Sivonen K."/>
            <person name="Coursin T."/>
            <person name="Laurent T."/>
            <person name="Goodwin L."/>
            <person name="Nolan M."/>
            <person name="Davenport K.W."/>
            <person name="Han C.S."/>
            <person name="Rubin E.M."/>
            <person name="Eisen J.A."/>
            <person name="Woyke T."/>
            <person name="Gugger M."/>
            <person name="Kerfeld C.A."/>
        </authorList>
    </citation>
    <scope>NUCLEOTIDE SEQUENCE [LARGE SCALE GENOMIC DNA]</scope>
    <source>
        <strain evidence="3">ATCC 29371 / PCC 7437</strain>
    </source>
</reference>
<keyword evidence="1" id="KW-1133">Transmembrane helix</keyword>
<proteinExistence type="predicted"/>
<evidence type="ECO:0000313" key="2">
    <source>
        <dbReference type="EMBL" id="AFZ34145.1"/>
    </source>
</evidence>
<sequence>MILRAIALAQAMSYLFAVFYILVLNQDGCCLNDFKKNLP</sequence>
<name>K9XNF8_STAC7</name>
<dbReference type="KEGG" id="scs:Sta7437_0542"/>
<feature type="transmembrane region" description="Helical" evidence="1">
    <location>
        <begin position="6"/>
        <end position="25"/>
    </location>
</feature>
<dbReference type="Proteomes" id="UP000010473">
    <property type="component" value="Chromosome"/>
</dbReference>
<evidence type="ECO:0000256" key="1">
    <source>
        <dbReference type="SAM" id="Phobius"/>
    </source>
</evidence>